<evidence type="ECO:0000256" key="1">
    <source>
        <dbReference type="SAM" id="MobiDB-lite"/>
    </source>
</evidence>
<organism evidence="2">
    <name type="scientific">Setaria italica</name>
    <name type="common">Foxtail millet</name>
    <name type="synonym">Panicum italicum</name>
    <dbReference type="NCBI Taxonomy" id="4555"/>
    <lineage>
        <taxon>Eukaryota</taxon>
        <taxon>Viridiplantae</taxon>
        <taxon>Streptophyta</taxon>
        <taxon>Embryophyta</taxon>
        <taxon>Tracheophyta</taxon>
        <taxon>Spermatophyta</taxon>
        <taxon>Magnoliopsida</taxon>
        <taxon>Liliopsida</taxon>
        <taxon>Poales</taxon>
        <taxon>Poaceae</taxon>
        <taxon>PACMAD clade</taxon>
        <taxon>Panicoideae</taxon>
        <taxon>Panicodae</taxon>
        <taxon>Paniceae</taxon>
        <taxon>Cenchrinae</taxon>
        <taxon>Setaria</taxon>
    </lineage>
</organism>
<reference evidence="2" key="2">
    <citation type="submission" date="2015-07" db="EMBL/GenBank/DDBJ databases">
        <authorList>
            <person name="Noorani M."/>
        </authorList>
    </citation>
    <scope>NUCLEOTIDE SEQUENCE</scope>
    <source>
        <strain evidence="2">Yugu1</strain>
    </source>
</reference>
<accession>A0A368SM16</accession>
<proteinExistence type="predicted"/>
<gene>
    <name evidence="2" type="ORF">SETIT_9G297400v2</name>
</gene>
<evidence type="ECO:0000313" key="2">
    <source>
        <dbReference type="EMBL" id="RCV43477.1"/>
    </source>
</evidence>
<reference evidence="2" key="1">
    <citation type="journal article" date="2012" name="Nat. Biotechnol.">
        <title>Reference genome sequence of the model plant Setaria.</title>
        <authorList>
            <person name="Bennetzen J.L."/>
            <person name="Schmutz J."/>
            <person name="Wang H."/>
            <person name="Percifield R."/>
            <person name="Hawkins J."/>
            <person name="Pontaroli A.C."/>
            <person name="Estep M."/>
            <person name="Feng L."/>
            <person name="Vaughn J.N."/>
            <person name="Grimwood J."/>
            <person name="Jenkins J."/>
            <person name="Barry K."/>
            <person name="Lindquist E."/>
            <person name="Hellsten U."/>
            <person name="Deshpande S."/>
            <person name="Wang X."/>
            <person name="Wu X."/>
            <person name="Mitros T."/>
            <person name="Triplett J."/>
            <person name="Yang X."/>
            <person name="Ye C.Y."/>
            <person name="Mauro-Herrera M."/>
            <person name="Wang L."/>
            <person name="Li P."/>
            <person name="Sharma M."/>
            <person name="Sharma R."/>
            <person name="Ronald P.C."/>
            <person name="Panaud O."/>
            <person name="Kellogg E.A."/>
            <person name="Brutnell T.P."/>
            <person name="Doust A.N."/>
            <person name="Tuskan G.A."/>
            <person name="Rokhsar D."/>
            <person name="Devos K.M."/>
        </authorList>
    </citation>
    <scope>NUCLEOTIDE SEQUENCE [LARGE SCALE GENOMIC DNA]</scope>
    <source>
        <strain evidence="2">Yugu1</strain>
    </source>
</reference>
<sequence length="127" mass="13837">MNVDPQIAAASQEKSKGSPFSGAVADFDASSHNPSTLEVMPLQMVAPIVSQNEALVVFGPAHPLVPYSDDKDDNSDDVEILEGPVVIPASHKRRARKMKEALEDKFLHCSKRLNHDLQGFRDAASKE</sequence>
<dbReference type="KEGG" id="sita:101761875"/>
<dbReference type="EMBL" id="CM003536">
    <property type="protein sequence ID" value="RCV43477.1"/>
    <property type="molecule type" value="Genomic_DNA"/>
</dbReference>
<name>A0A368SM16_SETIT</name>
<feature type="region of interest" description="Disordered" evidence="1">
    <location>
        <begin position="1"/>
        <end position="32"/>
    </location>
</feature>
<protein>
    <submittedName>
        <fullName evidence="2">Uncharacterized protein</fullName>
    </submittedName>
</protein>
<dbReference type="AlphaFoldDB" id="A0A368SM16"/>